<evidence type="ECO:0000256" key="2">
    <source>
        <dbReference type="ARBA" id="ARBA00006706"/>
    </source>
</evidence>
<dbReference type="PANTHER" id="PTHR12001">
    <property type="entry name" value="GERANYLGERANYL PYROPHOSPHATE SYNTHASE"/>
    <property type="match status" value="1"/>
</dbReference>
<name>A0A1H9V2A5_9MICO</name>
<keyword evidence="3 6" id="KW-0808">Transferase</keyword>
<dbReference type="GO" id="GO:0046872">
    <property type="term" value="F:metal ion binding"/>
    <property type="evidence" value="ECO:0007669"/>
    <property type="project" value="UniProtKB-KW"/>
</dbReference>
<dbReference type="PROSITE" id="PS00444">
    <property type="entry name" value="POLYPRENYL_SYNTHASE_2"/>
    <property type="match status" value="1"/>
</dbReference>
<evidence type="ECO:0000313" key="7">
    <source>
        <dbReference type="EMBL" id="SES15835.1"/>
    </source>
</evidence>
<dbReference type="EMBL" id="FOHB01000003">
    <property type="protein sequence ID" value="SES15835.1"/>
    <property type="molecule type" value="Genomic_DNA"/>
</dbReference>
<dbReference type="Proteomes" id="UP000199019">
    <property type="component" value="Unassembled WGS sequence"/>
</dbReference>
<dbReference type="GO" id="GO:0004659">
    <property type="term" value="F:prenyltransferase activity"/>
    <property type="evidence" value="ECO:0007669"/>
    <property type="project" value="InterPro"/>
</dbReference>
<dbReference type="InterPro" id="IPR000092">
    <property type="entry name" value="Polyprenyl_synt"/>
</dbReference>
<evidence type="ECO:0000256" key="5">
    <source>
        <dbReference type="ARBA" id="ARBA00022842"/>
    </source>
</evidence>
<keyword evidence="5" id="KW-0460">Magnesium</keyword>
<evidence type="ECO:0000256" key="3">
    <source>
        <dbReference type="ARBA" id="ARBA00022679"/>
    </source>
</evidence>
<dbReference type="GO" id="GO:0008299">
    <property type="term" value="P:isoprenoid biosynthetic process"/>
    <property type="evidence" value="ECO:0007669"/>
    <property type="project" value="InterPro"/>
</dbReference>
<dbReference type="SFLD" id="SFLDG01017">
    <property type="entry name" value="Polyprenyl_Transferase_Like"/>
    <property type="match status" value="1"/>
</dbReference>
<comment type="cofactor">
    <cofactor evidence="1">
        <name>Mg(2+)</name>
        <dbReference type="ChEBI" id="CHEBI:18420"/>
    </cofactor>
</comment>
<keyword evidence="8" id="KW-1185">Reference proteome</keyword>
<dbReference type="PANTHER" id="PTHR12001:SF85">
    <property type="entry name" value="SHORT CHAIN ISOPRENYL DIPHOSPHATE SYNTHASE"/>
    <property type="match status" value="1"/>
</dbReference>
<proteinExistence type="inferred from homology"/>
<keyword evidence="4" id="KW-0479">Metal-binding</keyword>
<dbReference type="Pfam" id="PF00348">
    <property type="entry name" value="polyprenyl_synt"/>
    <property type="match status" value="1"/>
</dbReference>
<dbReference type="AlphaFoldDB" id="A0A1H9V2A5"/>
<evidence type="ECO:0000256" key="4">
    <source>
        <dbReference type="ARBA" id="ARBA00022723"/>
    </source>
</evidence>
<evidence type="ECO:0000256" key="1">
    <source>
        <dbReference type="ARBA" id="ARBA00001946"/>
    </source>
</evidence>
<reference evidence="8" key="1">
    <citation type="submission" date="2016-10" db="EMBL/GenBank/DDBJ databases">
        <authorList>
            <person name="Varghese N."/>
            <person name="Submissions S."/>
        </authorList>
    </citation>
    <scope>NUCLEOTIDE SEQUENCE [LARGE SCALE GENOMIC DNA]</scope>
    <source>
        <strain evidence="8">CGMCC 1.6963</strain>
    </source>
</reference>
<protein>
    <submittedName>
        <fullName evidence="7">Geranylgeranyl diphosphate synthase, type II</fullName>
    </submittedName>
</protein>
<gene>
    <name evidence="7" type="ORF">SAMN05216199_2259</name>
</gene>
<accession>A0A1H9V2A5</accession>
<dbReference type="InterPro" id="IPR033749">
    <property type="entry name" value="Polyprenyl_synt_CS"/>
</dbReference>
<dbReference type="SUPFAM" id="SSF48576">
    <property type="entry name" value="Terpenoid synthases"/>
    <property type="match status" value="1"/>
</dbReference>
<sequence length="360" mass="39184">MTTTDATEPVVEELERYGRLAREAALSYLEADGLSPYLVAPAVDYLARGGKALRPALCLAACEAFGGDPARALPSAAAIELLHTAFLVHDDVEDDSDLRRGEPTLHRRYGRAAAMNAGDGLAVMALGALRGNERLLGPALAARVWAEFDFMARQTVEGQALELGWQRDGLTDLGPDDYLELIMKKTCWYTTLLPLRVGALVASSGASKPANPFRGSASPTPDPEALLRFGFFLGAAFQIRDDLLNLTGAEALYGKERLGDLREGKRTLMLIHLLAVAGDEDRRRLRRWLELPPQARTSGIREEVLAMMEAHGSLAFADEFARGIARSAAVAFDEAFADAPDSPSRRFVADLVPYMVDRDR</sequence>
<dbReference type="STRING" id="587636.SAMN05216199_2259"/>
<dbReference type="PROSITE" id="PS00723">
    <property type="entry name" value="POLYPRENYL_SYNTHASE_1"/>
    <property type="match status" value="1"/>
</dbReference>
<organism evidence="7 8">
    <name type="scientific">Pedococcus cremeus</name>
    <dbReference type="NCBI Taxonomy" id="587636"/>
    <lineage>
        <taxon>Bacteria</taxon>
        <taxon>Bacillati</taxon>
        <taxon>Actinomycetota</taxon>
        <taxon>Actinomycetes</taxon>
        <taxon>Micrococcales</taxon>
        <taxon>Intrasporangiaceae</taxon>
        <taxon>Pedococcus</taxon>
    </lineage>
</organism>
<dbReference type="InterPro" id="IPR008949">
    <property type="entry name" value="Isoprenoid_synthase_dom_sf"/>
</dbReference>
<dbReference type="Gene3D" id="1.10.600.10">
    <property type="entry name" value="Farnesyl Diphosphate Synthase"/>
    <property type="match status" value="1"/>
</dbReference>
<dbReference type="RefSeq" id="WP_091758095.1">
    <property type="nucleotide sequence ID" value="NZ_FOHB01000003.1"/>
</dbReference>
<dbReference type="OrthoDB" id="4497239at2"/>
<dbReference type="SFLD" id="SFLDS00005">
    <property type="entry name" value="Isoprenoid_Synthase_Type_I"/>
    <property type="match status" value="1"/>
</dbReference>
<dbReference type="CDD" id="cd00685">
    <property type="entry name" value="Trans_IPPS_HT"/>
    <property type="match status" value="1"/>
</dbReference>
<comment type="similarity">
    <text evidence="2 6">Belongs to the FPP/GGPP synthase family.</text>
</comment>
<evidence type="ECO:0000313" key="8">
    <source>
        <dbReference type="Proteomes" id="UP000199019"/>
    </source>
</evidence>
<evidence type="ECO:0000256" key="6">
    <source>
        <dbReference type="RuleBase" id="RU004466"/>
    </source>
</evidence>